<name>A0A0U2V5Q6_ACAPC</name>
<dbReference type="GO" id="GO:0032259">
    <property type="term" value="P:methylation"/>
    <property type="evidence" value="ECO:0007669"/>
    <property type="project" value="UniProtKB-KW"/>
</dbReference>
<sequence>MAVLEIVDKMAILSHEAYLTETYPQSEKAKVGKLFQVKTPFRMDAEAEALANWIRDGTDLSQSKVKKRKRRKNAADENPFQDEIDYLQQIYSDFCTQLKERFFPGRPDEQEIRENNRELRLYMKDALAEIDEKWNRFDAGDFLIPDNCHYSICDVNNITNEVDGGKFNIILMDPPWENKHVKRVKLSHSGYSMLDNNQIGRLPIDQLLSPDDGLVVIWCSDNTRHRDAVQSWLLTWNLALTAKWYWLKVTKYGELICDFSQHKNPYEVIFLATPLTSSNDNLKNLPDNLVIISVPSGIHSHKPPLDALLQRYLQSPSSTQDSSCASGQKCKKLEIFAQYLQPNWVSVGNEACKLNHRTLFTSKIT</sequence>
<dbReference type="GO" id="GO:0008168">
    <property type="term" value="F:methyltransferase activity"/>
    <property type="evidence" value="ECO:0007669"/>
    <property type="project" value="UniProtKB-KW"/>
</dbReference>
<dbReference type="Pfam" id="PF05063">
    <property type="entry name" value="MT-A70"/>
    <property type="match status" value="1"/>
</dbReference>
<dbReference type="InterPro" id="IPR029063">
    <property type="entry name" value="SAM-dependent_MTases_sf"/>
</dbReference>
<dbReference type="GO" id="GO:0005634">
    <property type="term" value="C:nucleus"/>
    <property type="evidence" value="ECO:0007669"/>
    <property type="project" value="TreeGrafter"/>
</dbReference>
<dbReference type="InterPro" id="IPR007757">
    <property type="entry name" value="MT-A70-like"/>
</dbReference>
<dbReference type="SUPFAM" id="SSF53335">
    <property type="entry name" value="S-adenosyl-L-methionine-dependent methyltransferases"/>
    <property type="match status" value="1"/>
</dbReference>
<dbReference type="InterPro" id="IPR002052">
    <property type="entry name" value="DNA_methylase_N6_adenine_CS"/>
</dbReference>
<dbReference type="GO" id="GO:0003676">
    <property type="term" value="F:nucleic acid binding"/>
    <property type="evidence" value="ECO:0007669"/>
    <property type="project" value="InterPro"/>
</dbReference>
<organism evidence="2">
    <name type="scientific">Acartia pacifica</name>
    <name type="common">Copepod</name>
    <dbReference type="NCBI Taxonomy" id="335913"/>
    <lineage>
        <taxon>Eukaryota</taxon>
        <taxon>Metazoa</taxon>
        <taxon>Ecdysozoa</taxon>
        <taxon>Arthropoda</taxon>
        <taxon>Crustacea</taxon>
        <taxon>Multicrustacea</taxon>
        <taxon>Hexanauplia</taxon>
        <taxon>Copepoda</taxon>
        <taxon>Calanoida</taxon>
        <taxon>Acartiidae</taxon>
        <taxon>Acartia</taxon>
    </lineage>
</organism>
<protein>
    <submittedName>
        <fullName evidence="2">Methyltransferase-like protein 4-like protein</fullName>
    </submittedName>
</protein>
<accession>A0A0U2V5Q6</accession>
<comment type="similarity">
    <text evidence="1">Belongs to the MT-A70-like family.</text>
</comment>
<dbReference type="EMBL" id="KT754451">
    <property type="protein sequence ID" value="ALS04285.1"/>
    <property type="molecule type" value="mRNA"/>
</dbReference>
<dbReference type="PANTHER" id="PTHR12829:SF4">
    <property type="entry name" value="N(6)-ADENINE-SPECIFIC METHYLTRANSFERASE METTL4"/>
    <property type="match status" value="1"/>
</dbReference>
<evidence type="ECO:0000313" key="2">
    <source>
        <dbReference type="EMBL" id="ALS04285.1"/>
    </source>
</evidence>
<dbReference type="PANTHER" id="PTHR12829">
    <property type="entry name" value="N6-ADENOSINE-METHYLTRANSFERASE"/>
    <property type="match status" value="1"/>
</dbReference>
<reference evidence="2" key="1">
    <citation type="journal article" date="2015" name="Sci. Rep.">
        <title>Spliced leader RNA trans-splicing discovered in copepods.</title>
        <authorList>
            <person name="Yang F."/>
            <person name="Xu D."/>
            <person name="Zhuang Y."/>
            <person name="Yi X."/>
            <person name="Huang Y."/>
            <person name="Chen H."/>
            <person name="Lin S."/>
            <person name="Campbell D.A."/>
            <person name="Sturm N.R."/>
            <person name="Liu G."/>
            <person name="Zhang H."/>
        </authorList>
    </citation>
    <scope>NUCLEOTIDE SEQUENCE</scope>
</reference>
<dbReference type="PROSITE" id="PS00092">
    <property type="entry name" value="N6_MTASE"/>
    <property type="match status" value="1"/>
</dbReference>
<dbReference type="AlphaFoldDB" id="A0A0U2V5Q6"/>
<evidence type="ECO:0000256" key="1">
    <source>
        <dbReference type="PROSITE-ProRule" id="PRU00489"/>
    </source>
</evidence>
<dbReference type="PROSITE" id="PS51143">
    <property type="entry name" value="MT_A70"/>
    <property type="match status" value="1"/>
</dbReference>
<keyword evidence="2" id="KW-0489">Methyltransferase</keyword>
<keyword evidence="2" id="KW-0808">Transferase</keyword>
<proteinExistence type="evidence at transcript level"/>